<evidence type="ECO:0000256" key="2">
    <source>
        <dbReference type="ARBA" id="ARBA00023315"/>
    </source>
</evidence>
<organism evidence="4">
    <name type="scientific">Alkalihalophilus sp. As8PL</name>
    <dbReference type="NCBI Taxonomy" id="3237103"/>
    <lineage>
        <taxon>Bacteria</taxon>
        <taxon>Bacillati</taxon>
        <taxon>Bacillota</taxon>
        <taxon>Bacilli</taxon>
        <taxon>Bacillales</taxon>
        <taxon>Bacillaceae</taxon>
        <taxon>Alkalihalophilus</taxon>
    </lineage>
</organism>
<dbReference type="PROSITE" id="PS51186">
    <property type="entry name" value="GNAT"/>
    <property type="match status" value="1"/>
</dbReference>
<evidence type="ECO:0000313" key="4">
    <source>
        <dbReference type="EMBL" id="XDI38279.1"/>
    </source>
</evidence>
<dbReference type="InterPro" id="IPR016181">
    <property type="entry name" value="Acyl_CoA_acyltransferase"/>
</dbReference>
<dbReference type="AlphaFoldDB" id="A0AB39BX91"/>
<dbReference type="EMBL" id="CP162551">
    <property type="protein sequence ID" value="XDI38279.1"/>
    <property type="molecule type" value="Genomic_DNA"/>
</dbReference>
<sequence length="150" mass="17143">MRINHYLNLSEDMASKLIELQQQAYQVEAALINYPKLPPLAETTKDLLVDSLKWYVATNDHDVMGAVAIDMKPSYWELNKVIVSPIFFRKGIGRRLIQEVKERAQAPIFVTTASHNLPAVNLYKSAGFQPFKNERTTEGLVLETFIYKKS</sequence>
<proteinExistence type="predicted"/>
<evidence type="ECO:0000256" key="1">
    <source>
        <dbReference type="ARBA" id="ARBA00022679"/>
    </source>
</evidence>
<accession>A0AB39BX91</accession>
<dbReference type="PANTHER" id="PTHR43800">
    <property type="entry name" value="PEPTIDYL-LYSINE N-ACETYLTRANSFERASE YJAB"/>
    <property type="match status" value="1"/>
</dbReference>
<dbReference type="RefSeq" id="WP_368505591.1">
    <property type="nucleotide sequence ID" value="NZ_CP162551.1"/>
</dbReference>
<dbReference type="GO" id="GO:0016747">
    <property type="term" value="F:acyltransferase activity, transferring groups other than amino-acyl groups"/>
    <property type="evidence" value="ECO:0007669"/>
    <property type="project" value="InterPro"/>
</dbReference>
<name>A0AB39BX91_9BACI</name>
<dbReference type="InterPro" id="IPR000182">
    <property type="entry name" value="GNAT_dom"/>
</dbReference>
<dbReference type="Pfam" id="PF00583">
    <property type="entry name" value="Acetyltransf_1"/>
    <property type="match status" value="1"/>
</dbReference>
<feature type="domain" description="N-acetyltransferase" evidence="3">
    <location>
        <begin position="4"/>
        <end position="150"/>
    </location>
</feature>
<keyword evidence="1 4" id="KW-0808">Transferase</keyword>
<dbReference type="EC" id="2.3.1.-" evidence="4"/>
<reference evidence="4" key="1">
    <citation type="submission" date="2024-07" db="EMBL/GenBank/DDBJ databases">
        <title>Identification and characteristics of an arsenic-resistant bacterial isolate, which belongs to a novel species.</title>
        <authorList>
            <person name="Juszczyk A."/>
            <person name="Kowalczyk A."/>
            <person name="Was K."/>
            <person name="Kosowicz W."/>
            <person name="Budzyn A."/>
            <person name="Latowski D."/>
        </authorList>
    </citation>
    <scope>NUCLEOTIDE SEQUENCE</scope>
    <source>
        <strain evidence="4">As8PL</strain>
    </source>
</reference>
<dbReference type="CDD" id="cd04301">
    <property type="entry name" value="NAT_SF"/>
    <property type="match status" value="1"/>
</dbReference>
<protein>
    <submittedName>
        <fullName evidence="4">GNAT family N-acetyltransferase</fullName>
        <ecNumber evidence="4">2.3.1.-</ecNumber>
    </submittedName>
</protein>
<dbReference type="PANTHER" id="PTHR43800:SF1">
    <property type="entry name" value="PEPTIDYL-LYSINE N-ACETYLTRANSFERASE YJAB"/>
    <property type="match status" value="1"/>
</dbReference>
<keyword evidence="2 4" id="KW-0012">Acyltransferase</keyword>
<gene>
    <name evidence="4" type="ORF">AB3N04_08140</name>
</gene>
<dbReference type="SUPFAM" id="SSF55729">
    <property type="entry name" value="Acyl-CoA N-acyltransferases (Nat)"/>
    <property type="match status" value="1"/>
</dbReference>
<evidence type="ECO:0000259" key="3">
    <source>
        <dbReference type="PROSITE" id="PS51186"/>
    </source>
</evidence>
<dbReference type="Gene3D" id="3.40.630.30">
    <property type="match status" value="1"/>
</dbReference>